<protein>
    <submittedName>
        <fullName evidence="1">Uncharacterized protein</fullName>
    </submittedName>
</protein>
<dbReference type="Proteomes" id="UP000229896">
    <property type="component" value="Unassembled WGS sequence"/>
</dbReference>
<proteinExistence type="predicted"/>
<evidence type="ECO:0000313" key="2">
    <source>
        <dbReference type="Proteomes" id="UP000229896"/>
    </source>
</evidence>
<sequence length="61" mass="6739">MPDKYVCDCGYSSEEYSDKCPECGQVMMSIGDDEEFDAVGQAERYEDGESEMPAVPQSKTA</sequence>
<accession>A0A2M6YCD6</accession>
<dbReference type="AlphaFoldDB" id="A0A2M6YCD6"/>
<comment type="caution">
    <text evidence="1">The sequence shown here is derived from an EMBL/GenBank/DDBJ whole genome shotgun (WGS) entry which is preliminary data.</text>
</comment>
<organism evidence="1 2">
    <name type="scientific">Candidatus Berkelbacteria bacterium CG08_land_8_20_14_0_20_39_8</name>
    <dbReference type="NCBI Taxonomy" id="1974511"/>
    <lineage>
        <taxon>Bacteria</taxon>
        <taxon>Candidatus Berkelbacteria</taxon>
    </lineage>
</organism>
<evidence type="ECO:0000313" key="1">
    <source>
        <dbReference type="EMBL" id="PIU24353.1"/>
    </source>
</evidence>
<name>A0A2M6YCD6_9BACT</name>
<gene>
    <name evidence="1" type="ORF">COT12_01605</name>
</gene>
<dbReference type="EMBL" id="PEXI01000049">
    <property type="protein sequence ID" value="PIU24353.1"/>
    <property type="molecule type" value="Genomic_DNA"/>
</dbReference>
<reference evidence="2" key="1">
    <citation type="submission" date="2017-09" db="EMBL/GenBank/DDBJ databases">
        <title>Depth-based differentiation of microbial function through sediment-hosted aquifers and enrichment of novel symbionts in the deep terrestrial subsurface.</title>
        <authorList>
            <person name="Probst A.J."/>
            <person name="Ladd B."/>
            <person name="Jarett J.K."/>
            <person name="Geller-Mcgrath D.E."/>
            <person name="Sieber C.M.K."/>
            <person name="Emerson J.B."/>
            <person name="Anantharaman K."/>
            <person name="Thomas B.C."/>
            <person name="Malmstrom R."/>
            <person name="Stieglmeier M."/>
            <person name="Klingl A."/>
            <person name="Woyke T."/>
            <person name="Ryan C.M."/>
            <person name="Banfield J.F."/>
        </authorList>
    </citation>
    <scope>NUCLEOTIDE SEQUENCE [LARGE SCALE GENOMIC DNA]</scope>
</reference>